<protein>
    <recommendedName>
        <fullName evidence="3">histidine kinase</fullName>
        <ecNumber evidence="3">2.7.13.3</ecNumber>
    </recommendedName>
</protein>
<dbReference type="Gene3D" id="6.10.340.10">
    <property type="match status" value="1"/>
</dbReference>
<dbReference type="SUPFAM" id="SSF47384">
    <property type="entry name" value="Homodimeric domain of signal transducing histidine kinase"/>
    <property type="match status" value="1"/>
</dbReference>
<keyword evidence="6 10" id="KW-0812">Transmembrane</keyword>
<dbReference type="CDD" id="cd06225">
    <property type="entry name" value="HAMP"/>
    <property type="match status" value="1"/>
</dbReference>
<dbReference type="SMART" id="SM00304">
    <property type="entry name" value="HAMP"/>
    <property type="match status" value="1"/>
</dbReference>
<dbReference type="SMART" id="SM00387">
    <property type="entry name" value="HATPase_c"/>
    <property type="match status" value="1"/>
</dbReference>
<dbReference type="EC" id="2.7.13.3" evidence="3"/>
<dbReference type="PANTHER" id="PTHR45436:SF5">
    <property type="entry name" value="SENSOR HISTIDINE KINASE TRCS"/>
    <property type="match status" value="1"/>
</dbReference>
<feature type="transmembrane region" description="Helical" evidence="10">
    <location>
        <begin position="141"/>
        <end position="162"/>
    </location>
</feature>
<dbReference type="InterPro" id="IPR036097">
    <property type="entry name" value="HisK_dim/P_sf"/>
</dbReference>
<feature type="domain" description="HAMP" evidence="12">
    <location>
        <begin position="167"/>
        <end position="219"/>
    </location>
</feature>
<dbReference type="PROSITE" id="PS50885">
    <property type="entry name" value="HAMP"/>
    <property type="match status" value="1"/>
</dbReference>
<dbReference type="Gene3D" id="3.30.565.10">
    <property type="entry name" value="Histidine kinase-like ATPase, C-terminal domain"/>
    <property type="match status" value="1"/>
</dbReference>
<dbReference type="InterPro" id="IPR036890">
    <property type="entry name" value="HATPase_C_sf"/>
</dbReference>
<dbReference type="CDD" id="cd00082">
    <property type="entry name" value="HisKA"/>
    <property type="match status" value="1"/>
</dbReference>
<dbReference type="Pfam" id="PF00672">
    <property type="entry name" value="HAMP"/>
    <property type="match status" value="1"/>
</dbReference>
<evidence type="ECO:0000259" key="12">
    <source>
        <dbReference type="PROSITE" id="PS50885"/>
    </source>
</evidence>
<keyword evidence="10" id="KW-0472">Membrane</keyword>
<comment type="catalytic activity">
    <reaction evidence="1">
        <text>ATP + protein L-histidine = ADP + protein N-phospho-L-histidine.</text>
        <dbReference type="EC" id="2.7.13.3"/>
    </reaction>
</comment>
<evidence type="ECO:0000256" key="6">
    <source>
        <dbReference type="ARBA" id="ARBA00022692"/>
    </source>
</evidence>
<comment type="caution">
    <text evidence="13">The sequence shown here is derived from an EMBL/GenBank/DDBJ whole genome shotgun (WGS) entry which is preliminary data.</text>
</comment>
<reference evidence="13 14" key="1">
    <citation type="submission" date="2015-10" db="EMBL/GenBank/DDBJ databases">
        <title>Draft genome sequence of Streptomyces bungoensis DSM 41781, type strain for the species Streptomyces bungoensis.</title>
        <authorList>
            <person name="Ruckert C."/>
            <person name="Winkler A."/>
            <person name="Kalinowski J."/>
            <person name="Kampfer P."/>
            <person name="Glaeser S."/>
        </authorList>
    </citation>
    <scope>NUCLEOTIDE SEQUENCE [LARGE SCALE GENOMIC DNA]</scope>
    <source>
        <strain evidence="13 14">DSM 41781</strain>
    </source>
</reference>
<dbReference type="STRING" id="285568.AQJ66_02410"/>
<evidence type="ECO:0000256" key="4">
    <source>
        <dbReference type="ARBA" id="ARBA00022553"/>
    </source>
</evidence>
<evidence type="ECO:0000313" key="13">
    <source>
        <dbReference type="EMBL" id="KUN89937.1"/>
    </source>
</evidence>
<evidence type="ECO:0000256" key="7">
    <source>
        <dbReference type="ARBA" id="ARBA00022777"/>
    </source>
</evidence>
<dbReference type="InterPro" id="IPR003660">
    <property type="entry name" value="HAMP_dom"/>
</dbReference>
<dbReference type="Gene3D" id="1.10.287.130">
    <property type="match status" value="1"/>
</dbReference>
<gene>
    <name evidence="13" type="ORF">AQJ66_02410</name>
</gene>
<evidence type="ECO:0000256" key="5">
    <source>
        <dbReference type="ARBA" id="ARBA00022679"/>
    </source>
</evidence>
<dbReference type="Proteomes" id="UP000053024">
    <property type="component" value="Unassembled WGS sequence"/>
</dbReference>
<dbReference type="SUPFAM" id="SSF158472">
    <property type="entry name" value="HAMP domain-like"/>
    <property type="match status" value="1"/>
</dbReference>
<feature type="domain" description="Histidine kinase" evidence="11">
    <location>
        <begin position="227"/>
        <end position="430"/>
    </location>
</feature>
<dbReference type="InterPro" id="IPR003661">
    <property type="entry name" value="HisK_dim/P_dom"/>
</dbReference>
<sequence>MRQRVVRVALTAALVAVVLLAVPLALAIRSSLYADQRDTLERAALSGAVRVSPDYATGDPVELPAPPPDGGLGLYDPSLRLRAGTGPRTGDAAVRRALAAEVVRGRPGGDLVVAVPVSHAERVIGVVRASSPAAAVRHRVLIAWAVLAGVCALALTVAVLVARRQARVLAAPLEDLSRHCRAVTAGDLSARAAPSSVAEIDQVARTHNEMLHSLTELLRHERDFTANASHQLRTPLAGLQLTLEAGIAQDDDARLRPALEEALATTRRLHRTVEEVLRLSRSHGLPRRPAPDTPVSQLLRETEERWHGLFARDGRRLEAAVLETGDDVRVLGAPVTEILGVLLENARVHGRGTVRLTARDLGEAVAFDVTDEGAVDGEASRLFDRGRTGAGEGSGIGLSLARDLAVSLGGRLSLTSRRPAAFTLLVPVRREEPGSEGDG</sequence>
<keyword evidence="9" id="KW-0902">Two-component regulatory system</keyword>
<evidence type="ECO:0000256" key="10">
    <source>
        <dbReference type="SAM" id="Phobius"/>
    </source>
</evidence>
<evidence type="ECO:0000256" key="8">
    <source>
        <dbReference type="ARBA" id="ARBA00022989"/>
    </source>
</evidence>
<dbReference type="Pfam" id="PF02518">
    <property type="entry name" value="HATPase_c"/>
    <property type="match status" value="1"/>
</dbReference>
<dbReference type="InterPro" id="IPR003594">
    <property type="entry name" value="HATPase_dom"/>
</dbReference>
<dbReference type="GeneID" id="91473984"/>
<evidence type="ECO:0000313" key="14">
    <source>
        <dbReference type="Proteomes" id="UP000053024"/>
    </source>
</evidence>
<keyword evidence="5" id="KW-0808">Transferase</keyword>
<evidence type="ECO:0000259" key="11">
    <source>
        <dbReference type="PROSITE" id="PS50109"/>
    </source>
</evidence>
<dbReference type="GO" id="GO:0000155">
    <property type="term" value="F:phosphorelay sensor kinase activity"/>
    <property type="evidence" value="ECO:0007669"/>
    <property type="project" value="InterPro"/>
</dbReference>
<keyword evidence="14" id="KW-1185">Reference proteome</keyword>
<evidence type="ECO:0000256" key="9">
    <source>
        <dbReference type="ARBA" id="ARBA00023012"/>
    </source>
</evidence>
<evidence type="ECO:0000256" key="3">
    <source>
        <dbReference type="ARBA" id="ARBA00012438"/>
    </source>
</evidence>
<dbReference type="OrthoDB" id="5499837at2"/>
<dbReference type="Pfam" id="PF00512">
    <property type="entry name" value="HisKA"/>
    <property type="match status" value="1"/>
</dbReference>
<dbReference type="InterPro" id="IPR005467">
    <property type="entry name" value="His_kinase_dom"/>
</dbReference>
<keyword evidence="8 10" id="KW-1133">Transmembrane helix</keyword>
<comment type="subcellular location">
    <subcellularLocation>
        <location evidence="2">Cell membrane</location>
    </subcellularLocation>
</comment>
<dbReference type="AlphaFoldDB" id="A0A101TCV2"/>
<evidence type="ECO:0000256" key="1">
    <source>
        <dbReference type="ARBA" id="ARBA00000085"/>
    </source>
</evidence>
<dbReference type="SUPFAM" id="SSF55874">
    <property type="entry name" value="ATPase domain of HSP90 chaperone/DNA topoisomerase II/histidine kinase"/>
    <property type="match status" value="1"/>
</dbReference>
<accession>A0A101TCV2</accession>
<organism evidence="13 14">
    <name type="scientific">Streptomyces bungoensis</name>
    <dbReference type="NCBI Taxonomy" id="285568"/>
    <lineage>
        <taxon>Bacteria</taxon>
        <taxon>Bacillati</taxon>
        <taxon>Actinomycetota</taxon>
        <taxon>Actinomycetes</taxon>
        <taxon>Kitasatosporales</taxon>
        <taxon>Streptomycetaceae</taxon>
        <taxon>Streptomyces</taxon>
    </lineage>
</organism>
<dbReference type="GO" id="GO:0005886">
    <property type="term" value="C:plasma membrane"/>
    <property type="evidence" value="ECO:0007669"/>
    <property type="project" value="UniProtKB-SubCell"/>
</dbReference>
<dbReference type="SMART" id="SM00388">
    <property type="entry name" value="HisKA"/>
    <property type="match status" value="1"/>
</dbReference>
<proteinExistence type="predicted"/>
<dbReference type="PANTHER" id="PTHR45436">
    <property type="entry name" value="SENSOR HISTIDINE KINASE YKOH"/>
    <property type="match status" value="1"/>
</dbReference>
<dbReference type="PROSITE" id="PS50109">
    <property type="entry name" value="HIS_KIN"/>
    <property type="match status" value="1"/>
</dbReference>
<keyword evidence="7 13" id="KW-0418">Kinase</keyword>
<dbReference type="InterPro" id="IPR050428">
    <property type="entry name" value="TCS_sensor_his_kinase"/>
</dbReference>
<dbReference type="EMBL" id="LMWX01000003">
    <property type="protein sequence ID" value="KUN89937.1"/>
    <property type="molecule type" value="Genomic_DNA"/>
</dbReference>
<keyword evidence="4" id="KW-0597">Phosphoprotein</keyword>
<name>A0A101TCV2_9ACTN</name>
<evidence type="ECO:0000256" key="2">
    <source>
        <dbReference type="ARBA" id="ARBA00004236"/>
    </source>
</evidence>
<dbReference type="RefSeq" id="WP_061915642.1">
    <property type="nucleotide sequence ID" value="NZ_KQ948851.1"/>
</dbReference>